<feature type="domain" description="C2H2-type" evidence="9">
    <location>
        <begin position="78"/>
        <end position="105"/>
    </location>
</feature>
<dbReference type="PROSITE" id="PS50048">
    <property type="entry name" value="ZN2_CY6_FUNGAL_2"/>
    <property type="match status" value="1"/>
</dbReference>
<dbReference type="SUPFAM" id="SSF57701">
    <property type="entry name" value="Zn2/Cys6 DNA-binding domain"/>
    <property type="match status" value="1"/>
</dbReference>
<protein>
    <recommendedName>
        <fullName evidence="12">C6 transcription factor RegA</fullName>
    </recommendedName>
</protein>
<keyword evidence="3" id="KW-0805">Transcription regulation</keyword>
<evidence type="ECO:0000256" key="6">
    <source>
        <dbReference type="PROSITE-ProRule" id="PRU00042"/>
    </source>
</evidence>
<evidence type="ECO:0000313" key="11">
    <source>
        <dbReference type="Proteomes" id="UP001642406"/>
    </source>
</evidence>
<dbReference type="PROSITE" id="PS00028">
    <property type="entry name" value="ZINC_FINGER_C2H2_1"/>
    <property type="match status" value="2"/>
</dbReference>
<evidence type="ECO:0000259" key="9">
    <source>
        <dbReference type="PROSITE" id="PS50157"/>
    </source>
</evidence>
<dbReference type="Pfam" id="PF00096">
    <property type="entry name" value="zf-C2H2"/>
    <property type="match status" value="2"/>
</dbReference>
<comment type="caution">
    <text evidence="10">The sequence shown here is derived from an EMBL/GenBank/DDBJ whole genome shotgun (WGS) entry which is preliminary data.</text>
</comment>
<dbReference type="PROSITE" id="PS50157">
    <property type="entry name" value="ZINC_FINGER_C2H2_2"/>
    <property type="match status" value="2"/>
</dbReference>
<evidence type="ECO:0000256" key="7">
    <source>
        <dbReference type="SAM" id="MobiDB-lite"/>
    </source>
</evidence>
<dbReference type="Pfam" id="PF04082">
    <property type="entry name" value="Fungal_trans"/>
    <property type="match status" value="1"/>
</dbReference>
<evidence type="ECO:0000256" key="5">
    <source>
        <dbReference type="ARBA" id="ARBA00023242"/>
    </source>
</evidence>
<feature type="region of interest" description="Disordered" evidence="7">
    <location>
        <begin position="1"/>
        <end position="40"/>
    </location>
</feature>
<dbReference type="SUPFAM" id="SSF57667">
    <property type="entry name" value="beta-beta-alpha zinc fingers"/>
    <property type="match status" value="1"/>
</dbReference>
<dbReference type="Gene3D" id="3.30.160.60">
    <property type="entry name" value="Classic Zinc Finger"/>
    <property type="match status" value="2"/>
</dbReference>
<dbReference type="InterPro" id="IPR036864">
    <property type="entry name" value="Zn2-C6_fun-type_DNA-bd_sf"/>
</dbReference>
<proteinExistence type="predicted"/>
<evidence type="ECO:0000256" key="2">
    <source>
        <dbReference type="ARBA" id="ARBA00022833"/>
    </source>
</evidence>
<dbReference type="InterPro" id="IPR036236">
    <property type="entry name" value="Znf_C2H2_sf"/>
</dbReference>
<dbReference type="InterPro" id="IPR007219">
    <property type="entry name" value="XnlR_reg_dom"/>
</dbReference>
<evidence type="ECO:0000259" key="8">
    <source>
        <dbReference type="PROSITE" id="PS50048"/>
    </source>
</evidence>
<gene>
    <name evidence="10" type="ORF">SBRCBS47491_003964</name>
</gene>
<dbReference type="InterPro" id="IPR013087">
    <property type="entry name" value="Znf_C2H2_type"/>
</dbReference>
<feature type="region of interest" description="Disordered" evidence="7">
    <location>
        <begin position="424"/>
        <end position="448"/>
    </location>
</feature>
<dbReference type="PANTHER" id="PTHR47660">
    <property type="entry name" value="TRANSCRIPTION FACTOR WITH C2H2 AND ZN(2)-CYS(6) DNA BINDING DOMAIN (EUROFUNG)-RELATED-RELATED"/>
    <property type="match status" value="1"/>
</dbReference>
<dbReference type="InterPro" id="IPR001138">
    <property type="entry name" value="Zn2Cys6_DnaBD"/>
</dbReference>
<feature type="compositionally biased region" description="Polar residues" evidence="7">
    <location>
        <begin position="106"/>
        <end position="119"/>
    </location>
</feature>
<dbReference type="PROSITE" id="PS00463">
    <property type="entry name" value="ZN2_CY6_FUNGAL_1"/>
    <property type="match status" value="1"/>
</dbReference>
<feature type="region of interest" description="Disordered" evidence="7">
    <location>
        <begin position="101"/>
        <end position="128"/>
    </location>
</feature>
<reference evidence="10 11" key="1">
    <citation type="submission" date="2024-01" db="EMBL/GenBank/DDBJ databases">
        <authorList>
            <person name="Allen C."/>
            <person name="Tagirdzhanova G."/>
        </authorList>
    </citation>
    <scope>NUCLEOTIDE SEQUENCE [LARGE SCALE GENOMIC DNA]</scope>
</reference>
<keyword evidence="2" id="KW-0862">Zinc</keyword>
<dbReference type="Proteomes" id="UP001642406">
    <property type="component" value="Unassembled WGS sequence"/>
</dbReference>
<name>A0ABP0BJH0_9PEZI</name>
<evidence type="ECO:0000256" key="1">
    <source>
        <dbReference type="ARBA" id="ARBA00022723"/>
    </source>
</evidence>
<dbReference type="SMART" id="SM00355">
    <property type="entry name" value="ZnF_C2H2"/>
    <property type="match status" value="2"/>
</dbReference>
<keyword evidence="5" id="KW-0539">Nucleus</keyword>
<dbReference type="SMART" id="SM00066">
    <property type="entry name" value="GAL4"/>
    <property type="match status" value="1"/>
</dbReference>
<evidence type="ECO:0000256" key="4">
    <source>
        <dbReference type="ARBA" id="ARBA00023163"/>
    </source>
</evidence>
<keyword evidence="4" id="KW-0804">Transcription</keyword>
<accession>A0ABP0BJH0</accession>
<sequence length="1024" mass="111229">MDRPGYNASPVAAGHPTATATTTHQRPSTTTTPATTGTTTTTYAEGTNLFQCGSCKRQYKRLDHLARHVRSHTQSRPYRCHVCTKAFARADLLKRHVAGHEARNDAVSTTSRHSTTPSISGSNASNSTAAAGRVSRACQACSSNHLRCSEEKPCKRCTTKNLTCVWDRAVDMVVTPPATVVTATSGEEEDETADTEDVVNAAEMQPPPPPQVPEEDMERSVQTPMTANLSSTMSGMNDLATPHLVPASQMTHLEEHTALDPPQSFLRMLSAFDFSYKAAGQHASAGQHGQHTSTSLLPQEAGTGHGQWTPMGALDFDATAAGSLDLDLDHLDDMDFRFLDAYNTRVPFEFGVSPTTGGDGVDVHRPDASVSGSQQGQMSTATPGYTAAIGSGSEAFKRHYWKFRPNAQDYCGAEEHNLSLPAPGAAGAVDHTSPESTLSQALPPKRPDGMRLNTASRDKILMVVTHNCLRENVARVVTSFPSVELLDTLVQFYLMSPVAQASTFLHTASFHRNPNEKRPELLAAMTAAGAVLTGDPALSKLGFAIQECLRIAVPQQWERDNTLTRDLELGQAYLLTLDMALWSGRSRKVEIAESFFMPLLTMRRRDGCFGRSGRASSSSSGVAALSTDDFGQNLHDKWKAWIHQESVTRFAFRLLQHDTYSSMALLTTPLISYAEILLTFPAALELWSAPTPEQWKTLFLAQQQMSRPPTLPATLPAFLENPDAFMTIHKGRIDMKVVCVAFLSCAWGLTWEYVQLSVLQREMSSSSSSLFPSSSSSSYAAGSAGGVTGASQRRWNAFVMGSRQDEILQLIQAFRTACANTDLSHPVMTMRTELVLMHTHTVLEQVQLFAGMEGPDQARAVHPVILEWVASESARKSLWHAGQILRAARQLARGLIGGPTAVMVYHAGLTLWIYGAVSQSLLSPTEASGGDDLFMDGPDTGIALQRFFARGHGRPCIGGVDGVDGDDEIETIPLCQPDRVMGVVSGIFRRNHDKTSRPHMVDSLVQLIDEIQRASTATMATAIE</sequence>
<feature type="domain" description="Zn(2)-C6 fungal-type" evidence="8">
    <location>
        <begin position="137"/>
        <end position="166"/>
    </location>
</feature>
<keyword evidence="11" id="KW-1185">Reference proteome</keyword>
<feature type="domain" description="C2H2-type" evidence="9">
    <location>
        <begin position="50"/>
        <end position="77"/>
    </location>
</feature>
<dbReference type="EMBL" id="CAWUHC010000028">
    <property type="protein sequence ID" value="CAK7219772.1"/>
    <property type="molecule type" value="Genomic_DNA"/>
</dbReference>
<evidence type="ECO:0000313" key="10">
    <source>
        <dbReference type="EMBL" id="CAK7219772.1"/>
    </source>
</evidence>
<feature type="region of interest" description="Disordered" evidence="7">
    <location>
        <begin position="283"/>
        <end position="309"/>
    </location>
</feature>
<dbReference type="Pfam" id="PF00172">
    <property type="entry name" value="Zn_clus"/>
    <property type="match status" value="1"/>
</dbReference>
<keyword evidence="6" id="KW-0863">Zinc-finger</keyword>
<evidence type="ECO:0008006" key="12">
    <source>
        <dbReference type="Google" id="ProtNLM"/>
    </source>
</evidence>
<dbReference type="PANTHER" id="PTHR47660:SF2">
    <property type="entry name" value="TRANSCRIPTION FACTOR WITH C2H2 AND ZN(2)-CYS(6) DNA BINDING DOMAIN (EUROFUNG)"/>
    <property type="match status" value="1"/>
</dbReference>
<evidence type="ECO:0000256" key="3">
    <source>
        <dbReference type="ARBA" id="ARBA00023015"/>
    </source>
</evidence>
<keyword evidence="1" id="KW-0479">Metal-binding</keyword>
<feature type="compositionally biased region" description="Low complexity" evidence="7">
    <location>
        <begin position="12"/>
        <end position="40"/>
    </location>
</feature>
<organism evidence="10 11">
    <name type="scientific">Sporothrix bragantina</name>
    <dbReference type="NCBI Taxonomy" id="671064"/>
    <lineage>
        <taxon>Eukaryota</taxon>
        <taxon>Fungi</taxon>
        <taxon>Dikarya</taxon>
        <taxon>Ascomycota</taxon>
        <taxon>Pezizomycotina</taxon>
        <taxon>Sordariomycetes</taxon>
        <taxon>Sordariomycetidae</taxon>
        <taxon>Ophiostomatales</taxon>
        <taxon>Ophiostomataceae</taxon>
        <taxon>Sporothrix</taxon>
    </lineage>
</organism>
<dbReference type="Gene3D" id="4.10.240.10">
    <property type="entry name" value="Zn(2)-C6 fungal-type DNA-binding domain"/>
    <property type="match status" value="1"/>
</dbReference>
<dbReference type="CDD" id="cd00067">
    <property type="entry name" value="GAL4"/>
    <property type="match status" value="1"/>
</dbReference>